<proteinExistence type="predicted"/>
<name>A0ABV7FMH1_9ALTE</name>
<reference evidence="2" key="1">
    <citation type="journal article" date="2019" name="Int. J. Syst. Evol. Microbiol.">
        <title>The Global Catalogue of Microorganisms (GCM) 10K type strain sequencing project: providing services to taxonomists for standard genome sequencing and annotation.</title>
        <authorList>
            <consortium name="The Broad Institute Genomics Platform"/>
            <consortium name="The Broad Institute Genome Sequencing Center for Infectious Disease"/>
            <person name="Wu L."/>
            <person name="Ma J."/>
        </authorList>
    </citation>
    <scope>NUCLEOTIDE SEQUENCE [LARGE SCALE GENOMIC DNA]</scope>
    <source>
        <strain evidence="2">KCTC 52473</strain>
    </source>
</reference>
<gene>
    <name evidence="1" type="ORF">ACFOHL_00215</name>
</gene>
<organism evidence="1 2">
    <name type="scientific">Agaribacter flavus</name>
    <dbReference type="NCBI Taxonomy" id="1902781"/>
    <lineage>
        <taxon>Bacteria</taxon>
        <taxon>Pseudomonadati</taxon>
        <taxon>Pseudomonadota</taxon>
        <taxon>Gammaproteobacteria</taxon>
        <taxon>Alteromonadales</taxon>
        <taxon>Alteromonadaceae</taxon>
        <taxon>Agaribacter</taxon>
    </lineage>
</organism>
<sequence length="78" mass="9083">MYFDGKLPSAAHCALVYMMSPKNKYYDHHHNHLVDSPIHQMYFFPKLDDKVFSLQSSKVFLWQGFPHLSALIVVVEGE</sequence>
<accession>A0ABV7FMH1</accession>
<dbReference type="EMBL" id="JBHRSW010000004">
    <property type="protein sequence ID" value="MFC3120037.1"/>
    <property type="molecule type" value="Genomic_DNA"/>
</dbReference>
<evidence type="ECO:0000313" key="2">
    <source>
        <dbReference type="Proteomes" id="UP001595478"/>
    </source>
</evidence>
<protein>
    <submittedName>
        <fullName evidence="1">Uncharacterized protein</fullName>
    </submittedName>
</protein>
<comment type="caution">
    <text evidence="1">The sequence shown here is derived from an EMBL/GenBank/DDBJ whole genome shotgun (WGS) entry which is preliminary data.</text>
</comment>
<keyword evidence="2" id="KW-1185">Reference proteome</keyword>
<dbReference type="Proteomes" id="UP001595478">
    <property type="component" value="Unassembled WGS sequence"/>
</dbReference>
<evidence type="ECO:0000313" key="1">
    <source>
        <dbReference type="EMBL" id="MFC3120037.1"/>
    </source>
</evidence>
<dbReference type="RefSeq" id="WP_376918181.1">
    <property type="nucleotide sequence ID" value="NZ_JBHRSW010000004.1"/>
</dbReference>